<dbReference type="PANTHER" id="PTHR42879">
    <property type="entry name" value="3-OXOACYL-(ACYL-CARRIER-PROTEIN) REDUCTASE"/>
    <property type="match status" value="1"/>
</dbReference>
<protein>
    <submittedName>
        <fullName evidence="2">SDR family oxidoreductase</fullName>
    </submittedName>
</protein>
<dbReference type="PRINTS" id="PR00081">
    <property type="entry name" value="GDHRDH"/>
</dbReference>
<name>A0ABV6CBA7_9GAMM</name>
<dbReference type="SUPFAM" id="SSF51735">
    <property type="entry name" value="NAD(P)-binding Rossmann-fold domains"/>
    <property type="match status" value="1"/>
</dbReference>
<dbReference type="Proteomes" id="UP001589758">
    <property type="component" value="Unassembled WGS sequence"/>
</dbReference>
<keyword evidence="3" id="KW-1185">Reference proteome</keyword>
<dbReference type="InterPro" id="IPR036291">
    <property type="entry name" value="NAD(P)-bd_dom_sf"/>
</dbReference>
<dbReference type="Pfam" id="PF13561">
    <property type="entry name" value="adh_short_C2"/>
    <property type="match status" value="1"/>
</dbReference>
<dbReference type="RefSeq" id="WP_385877388.1">
    <property type="nucleotide sequence ID" value="NZ_JBHLXE010000097.1"/>
</dbReference>
<gene>
    <name evidence="2" type="ORF">ACFFIT_09325</name>
</gene>
<dbReference type="EMBL" id="JBHLXE010000097">
    <property type="protein sequence ID" value="MFC0180275.1"/>
    <property type="molecule type" value="Genomic_DNA"/>
</dbReference>
<comment type="similarity">
    <text evidence="1">Belongs to the short-chain dehydrogenases/reductases (SDR) family.</text>
</comment>
<evidence type="ECO:0000313" key="3">
    <source>
        <dbReference type="Proteomes" id="UP001589758"/>
    </source>
</evidence>
<reference evidence="2 3" key="1">
    <citation type="submission" date="2024-09" db="EMBL/GenBank/DDBJ databases">
        <authorList>
            <person name="Sun Q."/>
            <person name="Mori K."/>
        </authorList>
    </citation>
    <scope>NUCLEOTIDE SEQUENCE [LARGE SCALE GENOMIC DNA]</scope>
    <source>
        <strain evidence="2 3">CCM 8545</strain>
    </source>
</reference>
<evidence type="ECO:0000256" key="1">
    <source>
        <dbReference type="ARBA" id="ARBA00006484"/>
    </source>
</evidence>
<sequence length="252" mass="27634">MTNNKETVFITGAGRGLGFATASLLAHYGYNLILNFRKDQGKSRAGLNTFIANHPDTKVTLAKADISEPRDISMMVKKLQEEEGIEKIDHIILNAAAAPFKPLLEMTKNDWKLLLNTNLVGNISCLQNLVPMMNKGGTITLLSSLGSKTVLRDYPLGIVKSALENVVKYLEVELTDADIRVNGVCAGYVNTDMAPYLKELWPDIFAKVDKSNRRIMIEPIEIAEIIAFLISSKSSAIRGTTILADLGVTLEP</sequence>
<comment type="caution">
    <text evidence="2">The sequence shown here is derived from an EMBL/GenBank/DDBJ whole genome shotgun (WGS) entry which is preliminary data.</text>
</comment>
<dbReference type="InterPro" id="IPR002347">
    <property type="entry name" value="SDR_fam"/>
</dbReference>
<evidence type="ECO:0000313" key="2">
    <source>
        <dbReference type="EMBL" id="MFC0180275.1"/>
    </source>
</evidence>
<dbReference type="InterPro" id="IPR050259">
    <property type="entry name" value="SDR"/>
</dbReference>
<organism evidence="2 3">
    <name type="scientific">Thorsellia kenyensis</name>
    <dbReference type="NCBI Taxonomy" id="1549888"/>
    <lineage>
        <taxon>Bacteria</taxon>
        <taxon>Pseudomonadati</taxon>
        <taxon>Pseudomonadota</taxon>
        <taxon>Gammaproteobacteria</taxon>
        <taxon>Enterobacterales</taxon>
        <taxon>Thorselliaceae</taxon>
        <taxon>Thorsellia</taxon>
    </lineage>
</organism>
<accession>A0ABV6CBA7</accession>
<proteinExistence type="inferred from homology"/>
<dbReference type="Gene3D" id="3.40.50.720">
    <property type="entry name" value="NAD(P)-binding Rossmann-like Domain"/>
    <property type="match status" value="1"/>
</dbReference>